<dbReference type="RefSeq" id="WP_154428036.1">
    <property type="nucleotide sequence ID" value="NZ_VUNI01000001.1"/>
</dbReference>
<keyword evidence="4" id="KW-1185">Reference proteome</keyword>
<evidence type="ECO:0000313" key="3">
    <source>
        <dbReference type="EMBL" id="MST73669.1"/>
    </source>
</evidence>
<protein>
    <submittedName>
        <fullName evidence="3">DUF4874 domain-containing protein</fullName>
    </submittedName>
</protein>
<comment type="caution">
    <text evidence="3">The sequence shown here is derived from an EMBL/GenBank/DDBJ whole genome shotgun (WGS) entry which is preliminary data.</text>
</comment>
<organism evidence="3 4">
    <name type="scientific">Roseburia porci</name>
    <dbReference type="NCBI Taxonomy" id="2605790"/>
    <lineage>
        <taxon>Bacteria</taxon>
        <taxon>Bacillati</taxon>
        <taxon>Bacillota</taxon>
        <taxon>Clostridia</taxon>
        <taxon>Lachnospirales</taxon>
        <taxon>Lachnospiraceae</taxon>
        <taxon>Roseburia</taxon>
    </lineage>
</organism>
<evidence type="ECO:0000259" key="1">
    <source>
        <dbReference type="Pfam" id="PF16116"/>
    </source>
</evidence>
<dbReference type="Pfam" id="PF16173">
    <property type="entry name" value="DUF4874"/>
    <property type="match status" value="1"/>
</dbReference>
<dbReference type="Pfam" id="PF16116">
    <property type="entry name" value="DUF4832"/>
    <property type="match status" value="1"/>
</dbReference>
<feature type="domain" description="DUF4874" evidence="2">
    <location>
        <begin position="29"/>
        <end position="186"/>
    </location>
</feature>
<feature type="domain" description="DUF4832" evidence="1">
    <location>
        <begin position="205"/>
        <end position="385"/>
    </location>
</feature>
<accession>A0A6L5YNW6</accession>
<dbReference type="Proteomes" id="UP000474024">
    <property type="component" value="Unassembled WGS sequence"/>
</dbReference>
<name>A0A6L5YNW6_9FIRM</name>
<dbReference type="InterPro" id="IPR032379">
    <property type="entry name" value="DUF4874"/>
</dbReference>
<dbReference type="InterPro" id="IPR032267">
    <property type="entry name" value="DUF4832"/>
</dbReference>
<proteinExistence type="predicted"/>
<evidence type="ECO:0000313" key="4">
    <source>
        <dbReference type="Proteomes" id="UP000474024"/>
    </source>
</evidence>
<reference evidence="3 4" key="1">
    <citation type="submission" date="2019-08" db="EMBL/GenBank/DDBJ databases">
        <title>In-depth cultivation of the pig gut microbiome towards novel bacterial diversity and tailored functional studies.</title>
        <authorList>
            <person name="Wylensek D."/>
            <person name="Hitch T.C.A."/>
            <person name="Clavel T."/>
        </authorList>
    </citation>
    <scope>NUCLEOTIDE SEQUENCE [LARGE SCALE GENOMIC DNA]</scope>
    <source>
        <strain evidence="3 4">MUC/MUC-530-WT-4D</strain>
    </source>
</reference>
<sequence>MIWKYGKKKQACHFQKEQMKEERKDTVSPLRGWYSIYTFLAEDKIYPEELKWSLREEETLALVLLDIHAFRDRSLDLSALENIRSILEFFAKYNKDIIFRPVYDRMGEGKKREPEQFSLVLKHLTQIGELLQKTENTVFVFQGLLVGSWGEMHTSRYLSDEQLRQMWKCISPYLGEQIYLAVRTPAQWRTLISEASYENEKYPKLCLFDDAVFASETHLGTFGTMTREAAGWNQPWTRQEELKFEQKISERMPAGGEALSGQEMKAAAVIQELKQMHLTYLNSVYDKKILDTWKKQMLKTDGIWDGISVYDYVGAHLGYRFVVRDAWMKKGLSGRTCIGVQIENCGFASICQSTEPVLLVQAENKTEEYGFGVDLRNCKAGETICADICIRPVTGKLYLTARKKADQKTICFSNTGNGIVYLGAFI</sequence>
<dbReference type="EMBL" id="VUNI01000001">
    <property type="protein sequence ID" value="MST73669.1"/>
    <property type="molecule type" value="Genomic_DNA"/>
</dbReference>
<gene>
    <name evidence="3" type="ORF">FYJ75_01285</name>
</gene>
<evidence type="ECO:0000259" key="2">
    <source>
        <dbReference type="Pfam" id="PF16173"/>
    </source>
</evidence>
<dbReference type="AlphaFoldDB" id="A0A6L5YNW6"/>